<accession>A0A4R6EDF9</accession>
<keyword evidence="2" id="KW-1185">Reference proteome</keyword>
<gene>
    <name evidence="1" type="ORF">C7389_102156</name>
</gene>
<organism evidence="1 2">
    <name type="scientific">Azoarcus indigens</name>
    <dbReference type="NCBI Taxonomy" id="29545"/>
    <lineage>
        <taxon>Bacteria</taxon>
        <taxon>Pseudomonadati</taxon>
        <taxon>Pseudomonadota</taxon>
        <taxon>Betaproteobacteria</taxon>
        <taxon>Rhodocyclales</taxon>
        <taxon>Zoogloeaceae</taxon>
        <taxon>Azoarcus</taxon>
    </lineage>
</organism>
<reference evidence="1 2" key="1">
    <citation type="submission" date="2019-03" db="EMBL/GenBank/DDBJ databases">
        <title>Genomic Encyclopedia of Type Strains, Phase IV (KMG-IV): sequencing the most valuable type-strain genomes for metagenomic binning, comparative biology and taxonomic classification.</title>
        <authorList>
            <person name="Goeker M."/>
        </authorList>
    </citation>
    <scope>NUCLEOTIDE SEQUENCE [LARGE SCALE GENOMIC DNA]</scope>
    <source>
        <strain evidence="1 2">DSM 12121</strain>
    </source>
</reference>
<name>A0A4R6EDF9_9RHOO</name>
<dbReference type="AlphaFoldDB" id="A0A4R6EDF9"/>
<dbReference type="EMBL" id="SNVV01000002">
    <property type="protein sequence ID" value="TDN56221.1"/>
    <property type="molecule type" value="Genomic_DNA"/>
</dbReference>
<protein>
    <submittedName>
        <fullName evidence="1">Type IV pilus assembly protein PilV</fullName>
    </submittedName>
</protein>
<dbReference type="Proteomes" id="UP000295129">
    <property type="component" value="Unassembled WGS sequence"/>
</dbReference>
<proteinExistence type="predicted"/>
<sequence>MAGLQFSSLRNNQSATERSMAVILSYSILDRMRANRSAVLAGNYNFSDAACTAPTGTNLAETDLAAWLASVQQSIGAGSCGSVSCDGAGLCTVSITWDDSRGSAADATAAQSFSIQTKAQL</sequence>
<comment type="caution">
    <text evidence="1">The sequence shown here is derived from an EMBL/GenBank/DDBJ whole genome shotgun (WGS) entry which is preliminary data.</text>
</comment>
<evidence type="ECO:0000313" key="1">
    <source>
        <dbReference type="EMBL" id="TDN56221.1"/>
    </source>
</evidence>
<evidence type="ECO:0000313" key="2">
    <source>
        <dbReference type="Proteomes" id="UP000295129"/>
    </source>
</evidence>